<dbReference type="AlphaFoldDB" id="A0A553N5D7"/>
<dbReference type="Proteomes" id="UP000316079">
    <property type="component" value="Unassembled WGS sequence"/>
</dbReference>
<keyword evidence="2" id="KW-0547">Nucleotide-binding</keyword>
<evidence type="ECO:0000313" key="5">
    <source>
        <dbReference type="Proteomes" id="UP000316079"/>
    </source>
</evidence>
<accession>A0A553N5D7</accession>
<evidence type="ECO:0000256" key="1">
    <source>
        <dbReference type="ARBA" id="ARBA00008535"/>
    </source>
</evidence>
<comment type="caution">
    <text evidence="4">The sequence shown here is derived from an EMBL/GenBank/DDBJ whole genome shotgun (WGS) entry which is preliminary data.</text>
</comment>
<evidence type="ECO:0000259" key="3">
    <source>
        <dbReference type="Pfam" id="PF04548"/>
    </source>
</evidence>
<dbReference type="Pfam" id="PF04548">
    <property type="entry name" value="AIG1"/>
    <property type="match status" value="1"/>
</dbReference>
<reference evidence="4 5" key="1">
    <citation type="journal article" date="2019" name="Sci. Data">
        <title>Hybrid genome assembly and annotation of Danionella translucida.</title>
        <authorList>
            <person name="Kadobianskyi M."/>
            <person name="Schulze L."/>
            <person name="Schuelke M."/>
            <person name="Judkewitz B."/>
        </authorList>
    </citation>
    <scope>NUCLEOTIDE SEQUENCE [LARGE SCALE GENOMIC DNA]</scope>
    <source>
        <strain evidence="4 5">Bolton</strain>
    </source>
</reference>
<keyword evidence="5" id="KW-1185">Reference proteome</keyword>
<dbReference type="OrthoDB" id="1597724at2759"/>
<dbReference type="EMBL" id="SRMA01027038">
    <property type="protein sequence ID" value="TRY60661.1"/>
    <property type="molecule type" value="Genomic_DNA"/>
</dbReference>
<evidence type="ECO:0000256" key="2">
    <source>
        <dbReference type="ARBA" id="ARBA00022741"/>
    </source>
</evidence>
<sequence>MDLTVVLFGNTSAVQFLQHNFLLGETEPNIEDVAIPRRIPFHLKSFGRCVSVINLIGLQERTLNLDDLSGQLLIENEIVAFVFVVRLSQLTDADEEGIKWLQTVFDDGVFPFLMILFTYESEEGSDSLDDLKNNPALERLIKTYDGRYHTCSKKMNIRSELIQ</sequence>
<protein>
    <recommendedName>
        <fullName evidence="3">AIG1-type G domain-containing protein</fullName>
    </recommendedName>
</protein>
<dbReference type="InterPro" id="IPR027417">
    <property type="entry name" value="P-loop_NTPase"/>
</dbReference>
<proteinExistence type="inferred from homology"/>
<name>A0A553N5D7_9TELE</name>
<dbReference type="GO" id="GO:0005525">
    <property type="term" value="F:GTP binding"/>
    <property type="evidence" value="ECO:0007669"/>
    <property type="project" value="InterPro"/>
</dbReference>
<comment type="similarity">
    <text evidence="1">Belongs to the TRAFAC class TrmE-Era-EngA-EngB-Septin-like GTPase superfamily. AIG1/Toc34/Toc159-like paraseptin GTPase family. IAN subfamily.</text>
</comment>
<dbReference type="InterPro" id="IPR006703">
    <property type="entry name" value="G_AIG1"/>
</dbReference>
<evidence type="ECO:0000313" key="4">
    <source>
        <dbReference type="EMBL" id="TRY60661.1"/>
    </source>
</evidence>
<organism evidence="4 5">
    <name type="scientific">Danionella cerebrum</name>
    <dbReference type="NCBI Taxonomy" id="2873325"/>
    <lineage>
        <taxon>Eukaryota</taxon>
        <taxon>Metazoa</taxon>
        <taxon>Chordata</taxon>
        <taxon>Craniata</taxon>
        <taxon>Vertebrata</taxon>
        <taxon>Euteleostomi</taxon>
        <taxon>Actinopterygii</taxon>
        <taxon>Neopterygii</taxon>
        <taxon>Teleostei</taxon>
        <taxon>Ostariophysi</taxon>
        <taxon>Cypriniformes</taxon>
        <taxon>Danionidae</taxon>
        <taxon>Danioninae</taxon>
        <taxon>Danionella</taxon>
    </lineage>
</organism>
<gene>
    <name evidence="4" type="ORF">DNTS_016016</name>
</gene>
<dbReference type="Gene3D" id="3.40.50.300">
    <property type="entry name" value="P-loop containing nucleotide triphosphate hydrolases"/>
    <property type="match status" value="1"/>
</dbReference>
<dbReference type="STRING" id="623744.A0A553N5D7"/>
<feature type="domain" description="AIG1-type G" evidence="3">
    <location>
        <begin position="72"/>
        <end position="154"/>
    </location>
</feature>